<dbReference type="PANTHER" id="PTHR31268:SF10">
    <property type="entry name" value="GALACTINOL--SUCROSE GALACTOSYLTRANSFERASE"/>
    <property type="match status" value="1"/>
</dbReference>
<dbReference type="Proteomes" id="UP000737018">
    <property type="component" value="Unassembled WGS sequence"/>
</dbReference>
<sequence length="112" mass="12904">MDRKSMLKIWNLNKLSGVIGVFNCQGAGSWPHNEVAQDICNAHIYFFIHCMSCEVYYISESVTKLPRKGLLEVSLKTLTCELYTISPIKRFLVMIFSSHHWDFLKCTTQKGL</sequence>
<dbReference type="EMBL" id="JRKL02000736">
    <property type="protein sequence ID" value="KAF3968714.1"/>
    <property type="molecule type" value="Genomic_DNA"/>
</dbReference>
<organism evidence="2 3">
    <name type="scientific">Castanea mollissima</name>
    <name type="common">Chinese chestnut</name>
    <dbReference type="NCBI Taxonomy" id="60419"/>
    <lineage>
        <taxon>Eukaryota</taxon>
        <taxon>Viridiplantae</taxon>
        <taxon>Streptophyta</taxon>
        <taxon>Embryophyta</taxon>
        <taxon>Tracheophyta</taxon>
        <taxon>Spermatophyta</taxon>
        <taxon>Magnoliopsida</taxon>
        <taxon>eudicotyledons</taxon>
        <taxon>Gunneridae</taxon>
        <taxon>Pentapetalae</taxon>
        <taxon>rosids</taxon>
        <taxon>fabids</taxon>
        <taxon>Fagales</taxon>
        <taxon>Fagaceae</taxon>
        <taxon>Castanea</taxon>
    </lineage>
</organism>
<dbReference type="Pfam" id="PF05691">
    <property type="entry name" value="Raffinose_syn"/>
    <property type="match status" value="1"/>
</dbReference>
<dbReference type="AlphaFoldDB" id="A0A8J4W0B2"/>
<reference evidence="2" key="1">
    <citation type="submission" date="2020-03" db="EMBL/GenBank/DDBJ databases">
        <title>Castanea mollissima Vanexum genome sequencing.</title>
        <authorList>
            <person name="Staton M."/>
        </authorList>
    </citation>
    <scope>NUCLEOTIDE SEQUENCE</scope>
    <source>
        <tissue evidence="2">Leaf</tissue>
    </source>
</reference>
<dbReference type="InterPro" id="IPR008811">
    <property type="entry name" value="Glycosyl_hydrolases_36"/>
</dbReference>
<protein>
    <submittedName>
        <fullName evidence="2">Uncharacterized protein</fullName>
    </submittedName>
</protein>
<name>A0A8J4W0B2_9ROSI</name>
<accession>A0A8J4W0B2</accession>
<gene>
    <name evidence="2" type="ORF">CMV_007425</name>
</gene>
<keyword evidence="3" id="KW-1185">Reference proteome</keyword>
<dbReference type="PANTHER" id="PTHR31268">
    <property type="match status" value="1"/>
</dbReference>
<dbReference type="OrthoDB" id="4664297at2759"/>
<keyword evidence="1" id="KW-0119">Carbohydrate metabolism</keyword>
<proteinExistence type="predicted"/>
<evidence type="ECO:0000256" key="1">
    <source>
        <dbReference type="ARBA" id="ARBA00023277"/>
    </source>
</evidence>
<evidence type="ECO:0000313" key="2">
    <source>
        <dbReference type="EMBL" id="KAF3968714.1"/>
    </source>
</evidence>
<evidence type="ECO:0000313" key="3">
    <source>
        <dbReference type="Proteomes" id="UP000737018"/>
    </source>
</evidence>
<comment type="caution">
    <text evidence="2">The sequence shown here is derived from an EMBL/GenBank/DDBJ whole genome shotgun (WGS) entry which is preliminary data.</text>
</comment>